<dbReference type="InterPro" id="IPR001626">
    <property type="entry name" value="ABC_TroCD"/>
</dbReference>
<proteinExistence type="inferred from homology"/>
<dbReference type="GO" id="GO:0043190">
    <property type="term" value="C:ATP-binding cassette (ABC) transporter complex"/>
    <property type="evidence" value="ECO:0007669"/>
    <property type="project" value="InterPro"/>
</dbReference>
<feature type="transmembrane region" description="Helical" evidence="7">
    <location>
        <begin position="184"/>
        <end position="201"/>
    </location>
</feature>
<dbReference type="Proteomes" id="UP000215059">
    <property type="component" value="Unassembled WGS sequence"/>
</dbReference>
<evidence type="ECO:0000256" key="6">
    <source>
        <dbReference type="RuleBase" id="RU003943"/>
    </source>
</evidence>
<feature type="transmembrane region" description="Helical" evidence="7">
    <location>
        <begin position="102"/>
        <end position="125"/>
    </location>
</feature>
<dbReference type="GO" id="GO:0055085">
    <property type="term" value="P:transmembrane transport"/>
    <property type="evidence" value="ECO:0007669"/>
    <property type="project" value="InterPro"/>
</dbReference>
<keyword evidence="3 6" id="KW-0812">Transmembrane</keyword>
<dbReference type="PANTHER" id="PTHR30477">
    <property type="entry name" value="ABC-TRANSPORTER METAL-BINDING PROTEIN"/>
    <property type="match status" value="1"/>
</dbReference>
<dbReference type="PANTHER" id="PTHR30477:SF22">
    <property type="entry name" value="METAL ABC TRANSPORTER PERMEASE"/>
    <property type="match status" value="1"/>
</dbReference>
<protein>
    <submittedName>
        <fullName evidence="8">Metal ABC transporter permease</fullName>
    </submittedName>
</protein>
<evidence type="ECO:0000256" key="3">
    <source>
        <dbReference type="ARBA" id="ARBA00022692"/>
    </source>
</evidence>
<feature type="transmembrane region" description="Helical" evidence="7">
    <location>
        <begin position="145"/>
        <end position="163"/>
    </location>
</feature>
<keyword evidence="5 7" id="KW-0472">Membrane</keyword>
<keyword evidence="6" id="KW-0813">Transport</keyword>
<comment type="similarity">
    <text evidence="2 6">Belongs to the ABC-3 integral membrane protein family.</text>
</comment>
<name>A0A235FAY1_9BACL</name>
<evidence type="ECO:0000256" key="2">
    <source>
        <dbReference type="ARBA" id="ARBA00008034"/>
    </source>
</evidence>
<dbReference type="OrthoDB" id="9798540at2"/>
<dbReference type="Pfam" id="PF00950">
    <property type="entry name" value="ABC-3"/>
    <property type="match status" value="1"/>
</dbReference>
<keyword evidence="9" id="KW-1185">Reference proteome</keyword>
<dbReference type="EMBL" id="NOII01000002">
    <property type="protein sequence ID" value="OYD57925.1"/>
    <property type="molecule type" value="Genomic_DNA"/>
</dbReference>
<evidence type="ECO:0000256" key="1">
    <source>
        <dbReference type="ARBA" id="ARBA00004141"/>
    </source>
</evidence>
<evidence type="ECO:0000313" key="9">
    <source>
        <dbReference type="Proteomes" id="UP000215059"/>
    </source>
</evidence>
<dbReference type="Gene3D" id="1.10.3470.10">
    <property type="entry name" value="ABC transporter involved in vitamin B12 uptake, BtuC"/>
    <property type="match status" value="1"/>
</dbReference>
<gene>
    <name evidence="8" type="ORF">CGZ90_08515</name>
</gene>
<dbReference type="SUPFAM" id="SSF81345">
    <property type="entry name" value="ABC transporter involved in vitamin B12 uptake, BtuC"/>
    <property type="match status" value="1"/>
</dbReference>
<evidence type="ECO:0000256" key="7">
    <source>
        <dbReference type="SAM" id="Phobius"/>
    </source>
</evidence>
<comment type="subcellular location">
    <subcellularLocation>
        <location evidence="6">Cell membrane</location>
        <topology evidence="6">Multi-pass membrane protein</topology>
    </subcellularLocation>
    <subcellularLocation>
        <location evidence="1">Membrane</location>
        <topology evidence="1">Multi-pass membrane protein</topology>
    </subcellularLocation>
</comment>
<dbReference type="GO" id="GO:0010043">
    <property type="term" value="P:response to zinc ion"/>
    <property type="evidence" value="ECO:0007669"/>
    <property type="project" value="TreeGrafter"/>
</dbReference>
<feature type="transmembrane region" description="Helical" evidence="7">
    <location>
        <begin position="258"/>
        <end position="275"/>
    </location>
</feature>
<feature type="transmembrane region" description="Helical" evidence="7">
    <location>
        <begin position="207"/>
        <end position="225"/>
    </location>
</feature>
<evidence type="ECO:0000313" key="8">
    <source>
        <dbReference type="EMBL" id="OYD57925.1"/>
    </source>
</evidence>
<sequence>MEGTLKMAFFQFEFLQNALMTGLMIGLIAPVLGVFIVVRKQALIADALSHITLAGIAANLLLGKWSTVFAGVNPVYMGMVFSVSGALLIERLRKVYKHYEELAIPIIMSAGIGLSVIFISLADGFNTDLFNYLFGSIISVTRSDVWTIFVVMVVVLAVIWALYKELFVLSFDEEQAKLSGIKGSGILLVFMAMTALVIAASMKIVGILLVSSLMTLPVAASIRVARGFKQAFILSVIFGETAVISGLILSYYLDLASGGTIVICSVIILLLAISYKKWKMTGEEKIYGPKSYDR</sequence>
<dbReference type="InterPro" id="IPR037294">
    <property type="entry name" value="ABC_BtuC-like"/>
</dbReference>
<reference evidence="8 9" key="1">
    <citation type="submission" date="2017-07" db="EMBL/GenBank/DDBJ databases">
        <title>Fictibacillus sp. nov. GDSW-R2A3 Genome sequencing and assembly.</title>
        <authorList>
            <person name="Mayilraj S."/>
        </authorList>
    </citation>
    <scope>NUCLEOTIDE SEQUENCE [LARGE SCALE GENOMIC DNA]</scope>
    <source>
        <strain evidence="8 9">GDSW-R2A3</strain>
    </source>
</reference>
<keyword evidence="4 7" id="KW-1133">Transmembrane helix</keyword>
<dbReference type="CDD" id="cd06550">
    <property type="entry name" value="TM_ABC_iron-siderophores_like"/>
    <property type="match status" value="1"/>
</dbReference>
<feature type="transmembrane region" description="Helical" evidence="7">
    <location>
        <begin position="232"/>
        <end position="252"/>
    </location>
</feature>
<feature type="transmembrane region" description="Helical" evidence="7">
    <location>
        <begin position="43"/>
        <end position="62"/>
    </location>
</feature>
<dbReference type="AlphaFoldDB" id="A0A235FAY1"/>
<organism evidence="8 9">
    <name type="scientific">Fictibacillus aquaticus</name>
    <dbReference type="NCBI Taxonomy" id="2021314"/>
    <lineage>
        <taxon>Bacteria</taxon>
        <taxon>Bacillati</taxon>
        <taxon>Bacillota</taxon>
        <taxon>Bacilli</taxon>
        <taxon>Bacillales</taxon>
        <taxon>Fictibacillaceae</taxon>
        <taxon>Fictibacillus</taxon>
    </lineage>
</organism>
<evidence type="ECO:0000256" key="4">
    <source>
        <dbReference type="ARBA" id="ARBA00022989"/>
    </source>
</evidence>
<accession>A0A235FAY1</accession>
<feature type="transmembrane region" description="Helical" evidence="7">
    <location>
        <begin position="14"/>
        <end position="36"/>
    </location>
</feature>
<feature type="transmembrane region" description="Helical" evidence="7">
    <location>
        <begin position="68"/>
        <end position="90"/>
    </location>
</feature>
<evidence type="ECO:0000256" key="5">
    <source>
        <dbReference type="ARBA" id="ARBA00023136"/>
    </source>
</evidence>
<comment type="caution">
    <text evidence="8">The sequence shown here is derived from an EMBL/GenBank/DDBJ whole genome shotgun (WGS) entry which is preliminary data.</text>
</comment>